<evidence type="ECO:0000313" key="4">
    <source>
        <dbReference type="EMBL" id="GAA4450667.1"/>
    </source>
</evidence>
<accession>A0ABP8MHZ6</accession>
<feature type="transmembrane region" description="Helical" evidence="2">
    <location>
        <begin position="133"/>
        <end position="151"/>
    </location>
</feature>
<dbReference type="EMBL" id="BAABGA010000022">
    <property type="protein sequence ID" value="GAA4450667.1"/>
    <property type="molecule type" value="Genomic_DNA"/>
</dbReference>
<feature type="region of interest" description="Disordered" evidence="1">
    <location>
        <begin position="853"/>
        <end position="872"/>
    </location>
</feature>
<feature type="transmembrane region" description="Helical" evidence="2">
    <location>
        <begin position="231"/>
        <end position="250"/>
    </location>
</feature>
<dbReference type="PANTHER" id="PTHR42736:SF1">
    <property type="entry name" value="PROTEIN-GLUTAMINE GAMMA-GLUTAMYLTRANSFERASE"/>
    <property type="match status" value="1"/>
</dbReference>
<dbReference type="InterPro" id="IPR021878">
    <property type="entry name" value="TgpA_N"/>
</dbReference>
<name>A0ABP8MHZ6_9BACT</name>
<keyword evidence="2" id="KW-0472">Membrane</keyword>
<evidence type="ECO:0000313" key="5">
    <source>
        <dbReference type="Proteomes" id="UP001500840"/>
    </source>
</evidence>
<comment type="caution">
    <text evidence="4">The sequence shown here is derived from an EMBL/GenBank/DDBJ whole genome shotgun (WGS) entry which is preliminary data.</text>
</comment>
<sequence>MTSVISAITKESETEVDGRVKLCFAILSCLGGMTLAGDPDSQTFALIAIFFAIFGYVFVDWLAFFSLPSLIAYLAMVAAAIYCVADFVVYDPNTRTRFSFDLYQAGDRHLVAVSQLLVLVQSILMLQVKTRRVCEQLCVFCLLELIVAAVFNNAITFGLLLVPIGFVAAYGLALLSGVSPLDATPFGASSRAVGAGGMGAGGRDTLPHDDSRSRHRDHAAPSNAKSMYRTILVLVVPAVLIVGATFFYAIPRTTESAKMGHNGRTLVGFSETVRLKQFGQMLKSNEIALRVWMTDRATAKPYHAIGGLYLRGRTLERYHTHDDDGELIADWSALPGGVISNSQLLPMEFFPERSSDRNFYDAVNVQVDCKSMYSDSLFAIAPYYRIDTKKEVVHQVERWTLRRREASEWNRPPIQYSFGTNSLRDGVQSELIARFAPGEVALVSKIAEVRNNGPAMRPNEKKNNPEREFRQDYRRELLRFNERRMPTIKLMADALASSIPEKERGPMALARLYEEFLHSRGGFQYTLNLDAVKSYNVDPIEKFVAKDRRGHCQYFASALAMMLRSQGIPARLVVGYRTDDLNELGHYYVARQSHAHAWVEALIDEQDLDHVVYGQPKANQYWMRLDPTPGGTNSEGNTQGVGSVIDLAQTLWKGYVVDVNSSDNTNSSGGSSAITPIAQSRTLLATWLKNIMDQVQAGQLGGGALSAHRDFSWIAAVFGVIVTLGIFGSIRIFSELLQRAKTDSTPSRTRPTVAFYAETLDCLTRCGLHRDNAQTPAEFAVIAENELNSPRLRADFSATSPPRSPLRILTDAFYRLRFGPNTARVPGEADVDPQTIQHALDELKLQVQARMSNPTVGKPAPPHSTETKVNAS</sequence>
<dbReference type="InterPro" id="IPR038765">
    <property type="entry name" value="Papain-like_cys_pep_sf"/>
</dbReference>
<dbReference type="RefSeq" id="WP_339942016.1">
    <property type="nucleotide sequence ID" value="NZ_BAABGA010000022.1"/>
</dbReference>
<protein>
    <submittedName>
        <fullName evidence="4">TransglutaminaseTgpA domain-containing protein</fullName>
    </submittedName>
</protein>
<dbReference type="Pfam" id="PF01841">
    <property type="entry name" value="Transglut_core"/>
    <property type="match status" value="1"/>
</dbReference>
<organism evidence="4 5">
    <name type="scientific">Novipirellula rosea</name>
    <dbReference type="NCBI Taxonomy" id="1031540"/>
    <lineage>
        <taxon>Bacteria</taxon>
        <taxon>Pseudomonadati</taxon>
        <taxon>Planctomycetota</taxon>
        <taxon>Planctomycetia</taxon>
        <taxon>Pirellulales</taxon>
        <taxon>Pirellulaceae</taxon>
        <taxon>Novipirellula</taxon>
    </lineage>
</organism>
<keyword evidence="2" id="KW-1133">Transmembrane helix</keyword>
<feature type="transmembrane region" description="Helical" evidence="2">
    <location>
        <begin position="110"/>
        <end position="126"/>
    </location>
</feature>
<feature type="domain" description="Transglutaminase-like" evidence="3">
    <location>
        <begin position="544"/>
        <end position="629"/>
    </location>
</feature>
<feature type="transmembrane region" description="Helical" evidence="2">
    <location>
        <begin position="70"/>
        <end position="90"/>
    </location>
</feature>
<reference evidence="5" key="1">
    <citation type="journal article" date="2019" name="Int. J. Syst. Evol. Microbiol.">
        <title>The Global Catalogue of Microorganisms (GCM) 10K type strain sequencing project: providing services to taxonomists for standard genome sequencing and annotation.</title>
        <authorList>
            <consortium name="The Broad Institute Genomics Platform"/>
            <consortium name="The Broad Institute Genome Sequencing Center for Infectious Disease"/>
            <person name="Wu L."/>
            <person name="Ma J."/>
        </authorList>
    </citation>
    <scope>NUCLEOTIDE SEQUENCE [LARGE SCALE GENOMIC DNA]</scope>
    <source>
        <strain evidence="5">JCM 17759</strain>
    </source>
</reference>
<feature type="transmembrane region" description="Helical" evidence="2">
    <location>
        <begin position="711"/>
        <end position="733"/>
    </location>
</feature>
<feature type="transmembrane region" description="Helical" evidence="2">
    <location>
        <begin position="157"/>
        <end position="175"/>
    </location>
</feature>
<dbReference type="Pfam" id="PF13559">
    <property type="entry name" value="DUF4129"/>
    <property type="match status" value="1"/>
</dbReference>
<dbReference type="Proteomes" id="UP001500840">
    <property type="component" value="Unassembled WGS sequence"/>
</dbReference>
<dbReference type="Gene3D" id="3.10.620.30">
    <property type="match status" value="1"/>
</dbReference>
<evidence type="ECO:0000256" key="1">
    <source>
        <dbReference type="SAM" id="MobiDB-lite"/>
    </source>
</evidence>
<dbReference type="InterPro" id="IPR052901">
    <property type="entry name" value="Bact_TGase-like"/>
</dbReference>
<proteinExistence type="predicted"/>
<keyword evidence="2" id="KW-0812">Transmembrane</keyword>
<dbReference type="PANTHER" id="PTHR42736">
    <property type="entry name" value="PROTEIN-GLUTAMINE GAMMA-GLUTAMYLTRANSFERASE"/>
    <property type="match status" value="1"/>
</dbReference>
<gene>
    <name evidence="4" type="ORF">GCM10023156_17170</name>
</gene>
<dbReference type="SUPFAM" id="SSF54001">
    <property type="entry name" value="Cysteine proteinases"/>
    <property type="match status" value="1"/>
</dbReference>
<evidence type="ECO:0000259" key="3">
    <source>
        <dbReference type="SMART" id="SM00460"/>
    </source>
</evidence>
<evidence type="ECO:0000256" key="2">
    <source>
        <dbReference type="SAM" id="Phobius"/>
    </source>
</evidence>
<feature type="region of interest" description="Disordered" evidence="1">
    <location>
        <begin position="203"/>
        <end position="222"/>
    </location>
</feature>
<keyword evidence="5" id="KW-1185">Reference proteome</keyword>
<dbReference type="SMART" id="SM00460">
    <property type="entry name" value="TGc"/>
    <property type="match status" value="1"/>
</dbReference>
<feature type="transmembrane region" description="Helical" evidence="2">
    <location>
        <begin position="43"/>
        <end position="63"/>
    </location>
</feature>
<dbReference type="Pfam" id="PF11992">
    <property type="entry name" value="TgpA_N"/>
    <property type="match status" value="1"/>
</dbReference>
<dbReference type="InterPro" id="IPR002931">
    <property type="entry name" value="Transglutaminase-like"/>
</dbReference>
<dbReference type="InterPro" id="IPR025403">
    <property type="entry name" value="TgpA-like_C"/>
</dbReference>